<dbReference type="VEuPathDB" id="FungiDB:JI435_446560"/>
<sequence>MYAPHRVYTTVCFGYWLYMHEDTDEEGHEQCPSNKASEMQPQLVLIPNRNAVSEYTPRAGRGRLTTVPPGAYVGVENGNIPERYAHSKRNTSPHRKPPSVHVVLYGQ</sequence>
<feature type="region of interest" description="Disordered" evidence="1">
    <location>
        <begin position="83"/>
        <end position="107"/>
    </location>
</feature>
<dbReference type="Proteomes" id="UP000663193">
    <property type="component" value="Chromosome 21"/>
</dbReference>
<reference evidence="3" key="1">
    <citation type="journal article" date="2021" name="BMC Genomics">
        <title>Chromosome-level genome assembly and manually-curated proteome of model necrotroph Parastagonospora nodorum Sn15 reveals a genome-wide trove of candidate effector homologs, and redundancy of virulence-related functions within an accessory chromosome.</title>
        <authorList>
            <person name="Bertazzoni S."/>
            <person name="Jones D.A.B."/>
            <person name="Phan H.T."/>
            <person name="Tan K.-C."/>
            <person name="Hane J.K."/>
        </authorList>
    </citation>
    <scope>NUCLEOTIDE SEQUENCE [LARGE SCALE GENOMIC DNA]</scope>
    <source>
        <strain evidence="3">SN15 / ATCC MYA-4574 / FGSC 10173)</strain>
    </source>
</reference>
<evidence type="ECO:0000256" key="1">
    <source>
        <dbReference type="SAM" id="MobiDB-lite"/>
    </source>
</evidence>
<gene>
    <name evidence="2" type="ORF">JI435_446560</name>
</gene>
<dbReference type="AlphaFoldDB" id="A0A7U2IBU7"/>
<proteinExistence type="predicted"/>
<evidence type="ECO:0000313" key="2">
    <source>
        <dbReference type="EMBL" id="QRD06921.1"/>
    </source>
</evidence>
<feature type="compositionally biased region" description="Basic residues" evidence="1">
    <location>
        <begin position="86"/>
        <end position="98"/>
    </location>
</feature>
<protein>
    <submittedName>
        <fullName evidence="2">Uncharacterized protein</fullName>
    </submittedName>
</protein>
<keyword evidence="3" id="KW-1185">Reference proteome</keyword>
<name>A0A7U2IBU7_PHANO</name>
<dbReference type="EMBL" id="CP069043">
    <property type="protein sequence ID" value="QRD06921.1"/>
    <property type="molecule type" value="Genomic_DNA"/>
</dbReference>
<evidence type="ECO:0000313" key="3">
    <source>
        <dbReference type="Proteomes" id="UP000663193"/>
    </source>
</evidence>
<organism evidence="2 3">
    <name type="scientific">Phaeosphaeria nodorum (strain SN15 / ATCC MYA-4574 / FGSC 10173)</name>
    <name type="common">Glume blotch fungus</name>
    <name type="synonym">Parastagonospora nodorum</name>
    <dbReference type="NCBI Taxonomy" id="321614"/>
    <lineage>
        <taxon>Eukaryota</taxon>
        <taxon>Fungi</taxon>
        <taxon>Dikarya</taxon>
        <taxon>Ascomycota</taxon>
        <taxon>Pezizomycotina</taxon>
        <taxon>Dothideomycetes</taxon>
        <taxon>Pleosporomycetidae</taxon>
        <taxon>Pleosporales</taxon>
        <taxon>Pleosporineae</taxon>
        <taxon>Phaeosphaeriaceae</taxon>
        <taxon>Parastagonospora</taxon>
    </lineage>
</organism>
<accession>A0A7U2IBU7</accession>